<dbReference type="Gene3D" id="1.10.1510.10">
    <property type="entry name" value="Uncharacterised protein YqeY/AIM41 PF09424, N-terminal domain"/>
    <property type="match status" value="1"/>
</dbReference>
<accession>A0A8S5UHL3</accession>
<dbReference type="SUPFAM" id="SSF89095">
    <property type="entry name" value="GatB/YqeY motif"/>
    <property type="match status" value="1"/>
</dbReference>
<evidence type="ECO:0000313" key="1">
    <source>
        <dbReference type="EMBL" id="DAF93915.1"/>
    </source>
</evidence>
<dbReference type="PANTHER" id="PTHR28055:SF1">
    <property type="entry name" value="ALTERED INHERITANCE OF MITOCHONDRIA PROTEIN 41, MITOCHONDRIAL"/>
    <property type="match status" value="1"/>
</dbReference>
<dbReference type="EMBL" id="BK016090">
    <property type="protein sequence ID" value="DAF93915.1"/>
    <property type="molecule type" value="Genomic_DNA"/>
</dbReference>
<dbReference type="EMBL" id="BK016090">
    <property type="protein sequence ID" value="DAF93930.1"/>
    <property type="molecule type" value="Genomic_DNA"/>
</dbReference>
<dbReference type="GO" id="GO:0016884">
    <property type="term" value="F:carbon-nitrogen ligase activity, with glutamine as amido-N-donor"/>
    <property type="evidence" value="ECO:0007669"/>
    <property type="project" value="InterPro"/>
</dbReference>
<dbReference type="InterPro" id="IPR003789">
    <property type="entry name" value="Asn/Gln_tRNA_amidoTrase-B-like"/>
</dbReference>
<protein>
    <submittedName>
        <fullName evidence="1">YqeY-like protein</fullName>
    </submittedName>
</protein>
<organism evidence="1">
    <name type="scientific">Myoviridae sp. ctu2j3</name>
    <dbReference type="NCBI Taxonomy" id="2825197"/>
    <lineage>
        <taxon>Viruses</taxon>
        <taxon>Duplodnaviria</taxon>
        <taxon>Heunggongvirae</taxon>
        <taxon>Uroviricota</taxon>
        <taxon>Caudoviricetes</taxon>
    </lineage>
</organism>
<dbReference type="InterPro" id="IPR023168">
    <property type="entry name" value="GatB_Yqey_C_2"/>
</dbReference>
<sequence length="148" mass="16115">MLIKQIKSDQEDARRAKAALTATLLTTLIGEAMMVAKNDQREAPTDDEVKEVIGRFVKGIRDTRAALEKAGTPADDPRLVTLEEERLVLVRYLPQQLTEAELTSIVTGILEADAKADMKSVMSALKGKYAGQYDGKLASTIVKKALGL</sequence>
<proteinExistence type="predicted"/>
<reference evidence="1" key="1">
    <citation type="journal article" date="2021" name="Proc. Natl. Acad. Sci. U.S.A.">
        <title>A Catalog of Tens of Thousands of Viruses from Human Metagenomes Reveals Hidden Associations with Chronic Diseases.</title>
        <authorList>
            <person name="Tisza M.J."/>
            <person name="Buck C.B."/>
        </authorList>
    </citation>
    <scope>NUCLEOTIDE SEQUENCE</scope>
    <source>
        <strain evidence="1">Ctu2j3</strain>
    </source>
</reference>
<dbReference type="Gene3D" id="1.10.10.410">
    <property type="match status" value="1"/>
</dbReference>
<dbReference type="Pfam" id="PF09424">
    <property type="entry name" value="YqeY"/>
    <property type="match status" value="1"/>
</dbReference>
<dbReference type="PANTHER" id="PTHR28055">
    <property type="entry name" value="ALTERED INHERITANCE OF MITOCHONDRIA PROTEIN 41, MITOCHONDRIAL"/>
    <property type="match status" value="1"/>
</dbReference>
<dbReference type="InterPro" id="IPR042184">
    <property type="entry name" value="YqeY/Aim41_N"/>
</dbReference>
<name>A0A8S5UHL3_9CAUD</name>
<dbReference type="InterPro" id="IPR019004">
    <property type="entry name" value="YqeY/Aim41"/>
</dbReference>